<reference evidence="5" key="1">
    <citation type="submission" date="2025-08" db="UniProtKB">
        <authorList>
            <consortium name="RefSeq"/>
        </authorList>
    </citation>
    <scope>IDENTIFICATION</scope>
    <source>
        <tissue evidence="5">Whole sample</tissue>
    </source>
</reference>
<gene>
    <name evidence="5" type="primary">LOC111106263</name>
</gene>
<dbReference type="Proteomes" id="UP000694844">
    <property type="component" value="Chromosome 8"/>
</dbReference>
<feature type="chain" id="PRO_5034698572" evidence="3">
    <location>
        <begin position="22"/>
        <end position="153"/>
    </location>
</feature>
<dbReference type="KEGG" id="cvn:111106263"/>
<proteinExistence type="predicted"/>
<evidence type="ECO:0000256" key="1">
    <source>
        <dbReference type="SAM" id="MobiDB-lite"/>
    </source>
</evidence>
<keyword evidence="2" id="KW-0472">Membrane</keyword>
<dbReference type="GeneID" id="111106263"/>
<accession>A0A8B8B1U3</accession>
<feature type="region of interest" description="Disordered" evidence="1">
    <location>
        <begin position="125"/>
        <end position="153"/>
    </location>
</feature>
<keyword evidence="3" id="KW-0732">Signal</keyword>
<evidence type="ECO:0000313" key="5">
    <source>
        <dbReference type="RefSeq" id="XP_022296579.1"/>
    </source>
</evidence>
<evidence type="ECO:0000313" key="4">
    <source>
        <dbReference type="Proteomes" id="UP000694844"/>
    </source>
</evidence>
<dbReference type="RefSeq" id="XP_022296579.1">
    <property type="nucleotide sequence ID" value="XM_022440871.1"/>
</dbReference>
<evidence type="ECO:0000256" key="2">
    <source>
        <dbReference type="SAM" id="Phobius"/>
    </source>
</evidence>
<feature type="signal peptide" evidence="3">
    <location>
        <begin position="1"/>
        <end position="21"/>
    </location>
</feature>
<keyword evidence="2" id="KW-0812">Transmembrane</keyword>
<protein>
    <submittedName>
        <fullName evidence="5">Uncharacterized protein LOC111106263</fullName>
    </submittedName>
</protein>
<keyword evidence="2" id="KW-1133">Transmembrane helix</keyword>
<feature type="compositionally biased region" description="Pro residues" evidence="1">
    <location>
        <begin position="130"/>
        <end position="153"/>
    </location>
</feature>
<evidence type="ECO:0000256" key="3">
    <source>
        <dbReference type="SAM" id="SignalP"/>
    </source>
</evidence>
<organism evidence="4 5">
    <name type="scientific">Crassostrea virginica</name>
    <name type="common">Eastern oyster</name>
    <dbReference type="NCBI Taxonomy" id="6565"/>
    <lineage>
        <taxon>Eukaryota</taxon>
        <taxon>Metazoa</taxon>
        <taxon>Spiralia</taxon>
        <taxon>Lophotrochozoa</taxon>
        <taxon>Mollusca</taxon>
        <taxon>Bivalvia</taxon>
        <taxon>Autobranchia</taxon>
        <taxon>Pteriomorphia</taxon>
        <taxon>Ostreida</taxon>
        <taxon>Ostreoidea</taxon>
        <taxon>Ostreidae</taxon>
        <taxon>Crassostrea</taxon>
    </lineage>
</organism>
<sequence length="153" mass="17050">MAYVKLNTLLLFIFLWDAADASYCYSYFDYSLGSYRYYCYYYTYYYLPVAWIVGGVLGFLFFLAGLIAVIVFCCCIRGRRQATAGTVIHTPANNMTVVSTNAGGYINTAAYPPGIQASYPQYTYSQQTAAPPPQQNPPPSGNQPPPYERGPQS</sequence>
<keyword evidence="4" id="KW-1185">Reference proteome</keyword>
<dbReference type="AlphaFoldDB" id="A0A8B8B1U3"/>
<name>A0A8B8B1U3_CRAVI</name>
<feature type="transmembrane region" description="Helical" evidence="2">
    <location>
        <begin position="45"/>
        <end position="72"/>
    </location>
</feature>